<keyword evidence="4" id="KW-0804">Transcription</keyword>
<dbReference type="InterPro" id="IPR000847">
    <property type="entry name" value="LysR_HTH_N"/>
</dbReference>
<evidence type="ECO:0000313" key="7">
    <source>
        <dbReference type="Proteomes" id="UP000280197"/>
    </source>
</evidence>
<dbReference type="Proteomes" id="UP000280197">
    <property type="component" value="Chromosome"/>
</dbReference>
<evidence type="ECO:0000256" key="2">
    <source>
        <dbReference type="ARBA" id="ARBA00023015"/>
    </source>
</evidence>
<dbReference type="Gene3D" id="1.10.10.10">
    <property type="entry name" value="Winged helix-like DNA-binding domain superfamily/Winged helix DNA-binding domain"/>
    <property type="match status" value="1"/>
</dbReference>
<proteinExistence type="inferred from homology"/>
<feature type="domain" description="HTH lysR-type" evidence="5">
    <location>
        <begin position="1"/>
        <end position="58"/>
    </location>
</feature>
<dbReference type="Pfam" id="PF03466">
    <property type="entry name" value="LysR_substrate"/>
    <property type="match status" value="1"/>
</dbReference>
<name>A0A3Q9C5I5_9ACTN</name>
<dbReference type="GO" id="GO:0003700">
    <property type="term" value="F:DNA-binding transcription factor activity"/>
    <property type="evidence" value="ECO:0007669"/>
    <property type="project" value="InterPro"/>
</dbReference>
<dbReference type="PROSITE" id="PS50931">
    <property type="entry name" value="HTH_LYSR"/>
    <property type="match status" value="1"/>
</dbReference>
<accession>A0A3Q9C5I5</accession>
<reference evidence="6 7" key="1">
    <citation type="submission" date="2018-12" db="EMBL/GenBank/DDBJ databases">
        <authorList>
            <person name="Li K."/>
        </authorList>
    </citation>
    <scope>NUCLEOTIDE SEQUENCE [LARGE SCALE GENOMIC DNA]</scope>
    <source>
        <strain evidence="7">CR22</strain>
    </source>
</reference>
<evidence type="ECO:0000256" key="1">
    <source>
        <dbReference type="ARBA" id="ARBA00009437"/>
    </source>
</evidence>
<organism evidence="6 7">
    <name type="scientific">Streptomyces aquilus</name>
    <dbReference type="NCBI Taxonomy" id="2548456"/>
    <lineage>
        <taxon>Bacteria</taxon>
        <taxon>Bacillati</taxon>
        <taxon>Actinomycetota</taxon>
        <taxon>Actinomycetes</taxon>
        <taxon>Kitasatosporales</taxon>
        <taxon>Streptomycetaceae</taxon>
        <taxon>Streptomyces</taxon>
    </lineage>
</organism>
<dbReference type="SUPFAM" id="SSF46785">
    <property type="entry name" value="Winged helix' DNA-binding domain"/>
    <property type="match status" value="1"/>
</dbReference>
<dbReference type="InterPro" id="IPR036388">
    <property type="entry name" value="WH-like_DNA-bd_sf"/>
</dbReference>
<keyword evidence="3" id="KW-0238">DNA-binding</keyword>
<dbReference type="Pfam" id="PF00126">
    <property type="entry name" value="HTH_1"/>
    <property type="match status" value="1"/>
</dbReference>
<evidence type="ECO:0000259" key="5">
    <source>
        <dbReference type="PROSITE" id="PS50931"/>
    </source>
</evidence>
<dbReference type="InterPro" id="IPR005119">
    <property type="entry name" value="LysR_subst-bd"/>
</dbReference>
<dbReference type="KEGG" id="saqu:EJC51_42575"/>
<dbReference type="PANTHER" id="PTHR30346">
    <property type="entry name" value="TRANSCRIPTIONAL DUAL REGULATOR HCAR-RELATED"/>
    <property type="match status" value="1"/>
</dbReference>
<gene>
    <name evidence="6" type="ORF">EJC51_42575</name>
</gene>
<dbReference type="EMBL" id="CP034463">
    <property type="protein sequence ID" value="AZP22190.1"/>
    <property type="molecule type" value="Genomic_DNA"/>
</dbReference>
<evidence type="ECO:0000313" key="6">
    <source>
        <dbReference type="EMBL" id="AZP22190.1"/>
    </source>
</evidence>
<dbReference type="Gene3D" id="3.40.190.290">
    <property type="match status" value="1"/>
</dbReference>
<comment type="similarity">
    <text evidence="1">Belongs to the LysR transcriptional regulatory family.</text>
</comment>
<dbReference type="GO" id="GO:0032993">
    <property type="term" value="C:protein-DNA complex"/>
    <property type="evidence" value="ECO:0007669"/>
    <property type="project" value="TreeGrafter"/>
</dbReference>
<dbReference type="GO" id="GO:0003677">
    <property type="term" value="F:DNA binding"/>
    <property type="evidence" value="ECO:0007669"/>
    <property type="project" value="UniProtKB-KW"/>
</dbReference>
<keyword evidence="2" id="KW-0805">Transcription regulation</keyword>
<protein>
    <submittedName>
        <fullName evidence="6">LysR family transcriptional regulator</fullName>
    </submittedName>
</protein>
<sequence length="307" mass="33882">MDVQVLRSFRAVAEGATVTQAAAEAHLTQPALSRALRRLEREVGAELFQQVGRVLRLTPAGQVFKEHVDDVLDRLDHGLRAVRETVSPESGLIPLAFLHSLGTWLLPSLITGYRERFPLARFELRQGSEAVLLRTLLDGTADLLLTAEDPGHALVTWRRLLVEPLWLAVPPGHRLAQRRRARLAEVADEPFIMLRHEQGLRAVTEALCRRSGFTPRAGFEGDEVATLRGLVAAGLGVSLLPRPHSATPAGRRAPRYLQVTDVETTRDIGIAWLTSRALPANSRRFIDHALDHAAAVAEQEHVSAQEQ</sequence>
<dbReference type="PANTHER" id="PTHR30346:SF28">
    <property type="entry name" value="HTH-TYPE TRANSCRIPTIONAL REGULATOR CYNR"/>
    <property type="match status" value="1"/>
</dbReference>
<keyword evidence="7" id="KW-1185">Reference proteome</keyword>
<evidence type="ECO:0000256" key="4">
    <source>
        <dbReference type="ARBA" id="ARBA00023163"/>
    </source>
</evidence>
<dbReference type="PRINTS" id="PR00039">
    <property type="entry name" value="HTHLYSR"/>
</dbReference>
<dbReference type="AlphaFoldDB" id="A0A3Q9C5I5"/>
<dbReference type="InterPro" id="IPR036390">
    <property type="entry name" value="WH_DNA-bd_sf"/>
</dbReference>
<dbReference type="SUPFAM" id="SSF53850">
    <property type="entry name" value="Periplasmic binding protein-like II"/>
    <property type="match status" value="1"/>
</dbReference>
<evidence type="ECO:0000256" key="3">
    <source>
        <dbReference type="ARBA" id="ARBA00023125"/>
    </source>
</evidence>
<dbReference type="RefSeq" id="WP_126275996.1">
    <property type="nucleotide sequence ID" value="NZ_CP034463.1"/>
</dbReference>